<reference evidence="2" key="1">
    <citation type="submission" date="2025-08" db="UniProtKB">
        <authorList>
            <consortium name="RefSeq"/>
        </authorList>
    </citation>
    <scope>IDENTIFICATION</scope>
    <source>
        <tissue evidence="2">Young leaves</tissue>
    </source>
</reference>
<sequence length="147" mass="16281">MTQKQQPNSKNIVILSLSHDLEFAITNGLIFFGKLEKKQSLETNNNGGPGLACSFPLQCIKNSSNPQSHLEFASLQSNIKSKETGVVDFTQPSKVYENVKQDVPSSDASQIANNLSNLGQNCNREDISTGDWQRDKMLEKIEFECTA</sequence>
<evidence type="ECO:0000313" key="1">
    <source>
        <dbReference type="Proteomes" id="UP000504609"/>
    </source>
</evidence>
<organism evidence="1 2">
    <name type="scientific">Cucurbita moschata</name>
    <name type="common">Winter crookneck squash</name>
    <name type="synonym">Cucurbita pepo var. moschata</name>
    <dbReference type="NCBI Taxonomy" id="3662"/>
    <lineage>
        <taxon>Eukaryota</taxon>
        <taxon>Viridiplantae</taxon>
        <taxon>Streptophyta</taxon>
        <taxon>Embryophyta</taxon>
        <taxon>Tracheophyta</taxon>
        <taxon>Spermatophyta</taxon>
        <taxon>Magnoliopsida</taxon>
        <taxon>eudicotyledons</taxon>
        <taxon>Gunneridae</taxon>
        <taxon>Pentapetalae</taxon>
        <taxon>rosids</taxon>
        <taxon>fabids</taxon>
        <taxon>Cucurbitales</taxon>
        <taxon>Cucurbitaceae</taxon>
        <taxon>Cucurbiteae</taxon>
        <taxon>Cucurbita</taxon>
    </lineage>
</organism>
<evidence type="ECO:0000313" key="2">
    <source>
        <dbReference type="RefSeq" id="XP_022945342.1"/>
    </source>
</evidence>
<proteinExistence type="predicted"/>
<gene>
    <name evidence="2" type="primary">LOC111449605</name>
</gene>
<accession>A0A6J1G0N1</accession>
<name>A0A6J1G0N1_CUCMO</name>
<protein>
    <submittedName>
        <fullName evidence="2">Uncharacterized protein LOC111449605</fullName>
    </submittedName>
</protein>
<dbReference type="RefSeq" id="XP_022945342.1">
    <property type="nucleotide sequence ID" value="XM_023089574.1"/>
</dbReference>
<dbReference type="GeneID" id="111449605"/>
<dbReference type="KEGG" id="cmos:111449605"/>
<dbReference type="Proteomes" id="UP000504609">
    <property type="component" value="Unplaced"/>
</dbReference>
<keyword evidence="1" id="KW-1185">Reference proteome</keyword>
<dbReference type="AlphaFoldDB" id="A0A6J1G0N1"/>